<dbReference type="RefSeq" id="WP_167660947.1">
    <property type="nucleotide sequence ID" value="NZ_BMCQ01000001.1"/>
</dbReference>
<reference evidence="1" key="3">
    <citation type="submission" date="2021-09" db="EMBL/GenBank/DDBJ databases">
        <authorList>
            <person name="Gilroy R."/>
        </authorList>
    </citation>
    <scope>NUCLEOTIDE SEQUENCE</scope>
    <source>
        <strain evidence="1">CHK175-13533</strain>
    </source>
</reference>
<protein>
    <submittedName>
        <fullName evidence="1">Formate dehydrogenase subunit delta</fullName>
        <ecNumber evidence="2">1.17.1.9</ecNumber>
    </submittedName>
</protein>
<comment type="caution">
    <text evidence="1">The sequence shown here is derived from an EMBL/GenBank/DDBJ whole genome shotgun (WGS) entry which is preliminary data.</text>
</comment>
<dbReference type="GO" id="GO:0008863">
    <property type="term" value="F:formate dehydrogenase (NAD+) activity"/>
    <property type="evidence" value="ECO:0007669"/>
    <property type="project" value="UniProtKB-EC"/>
</dbReference>
<dbReference type="EMBL" id="DYTQ01000112">
    <property type="protein sequence ID" value="HJH25058.1"/>
    <property type="molecule type" value="Genomic_DNA"/>
</dbReference>
<reference evidence="1" key="2">
    <citation type="journal article" date="2021" name="PeerJ">
        <title>Extensive microbial diversity within the chicken gut microbiome revealed by metagenomics and culture.</title>
        <authorList>
            <person name="Gilroy R."/>
            <person name="Ravi A."/>
            <person name="Getino M."/>
            <person name="Pursley I."/>
            <person name="Horton D.L."/>
            <person name="Alikhan N.F."/>
            <person name="Baker D."/>
            <person name="Gharbi K."/>
            <person name="Hall N."/>
            <person name="Watson M."/>
            <person name="Adriaenssens E.M."/>
            <person name="Foster-Nyarko E."/>
            <person name="Jarju S."/>
            <person name="Secka A."/>
            <person name="Antonio M."/>
            <person name="Oren A."/>
            <person name="Chaudhuri R.R."/>
            <person name="La Ragione R."/>
            <person name="Hildebrand F."/>
            <person name="Pallen M.J."/>
        </authorList>
    </citation>
    <scope>NUCLEOTIDE SEQUENCE</scope>
    <source>
        <strain evidence="1">CHK175-13533</strain>
    </source>
</reference>
<evidence type="ECO:0000313" key="4">
    <source>
        <dbReference type="Proteomes" id="UP000783934"/>
    </source>
</evidence>
<reference evidence="2 4" key="1">
    <citation type="submission" date="2020-03" db="EMBL/GenBank/DDBJ databases">
        <title>Genomic Encyclopedia of Type Strains, Phase IV (KMG-IV): sequencing the most valuable type-strain genomes for metagenomic binning, comparative biology and taxonomic classification.</title>
        <authorList>
            <person name="Goeker M."/>
        </authorList>
    </citation>
    <scope>NUCLEOTIDE SEQUENCE [LARGE SCALE GENOMIC DNA]</scope>
    <source>
        <strain evidence="2 4">DSM 26613</strain>
    </source>
</reference>
<sequence length="84" mass="9647">MHVDPLIPMLNQIGAFFEAQPNPDASTKAVADHVRLFWEPRMRESILRFLDQYPQGKSSEHELLPIVVNALTTYREELTPSSRV</sequence>
<dbReference type="InterPro" id="IPR021074">
    <property type="entry name" value="Formate_DH_dsu"/>
</dbReference>
<dbReference type="EC" id="1.17.1.9" evidence="2"/>
<evidence type="ECO:0000313" key="1">
    <source>
        <dbReference type="EMBL" id="HJH25058.1"/>
    </source>
</evidence>
<evidence type="ECO:0000313" key="2">
    <source>
        <dbReference type="EMBL" id="NJB64806.1"/>
    </source>
</evidence>
<accession>A0A9D2VHH1</accession>
<dbReference type="EMBL" id="JAATIZ010000002">
    <property type="protein sequence ID" value="NJB64806.1"/>
    <property type="molecule type" value="Genomic_DNA"/>
</dbReference>
<dbReference type="Pfam" id="PF11390">
    <property type="entry name" value="FdsD"/>
    <property type="match status" value="1"/>
</dbReference>
<evidence type="ECO:0000313" key="3">
    <source>
        <dbReference type="Proteomes" id="UP000700248"/>
    </source>
</evidence>
<keyword evidence="4" id="KW-1185">Reference proteome</keyword>
<organism evidence="1 3">
    <name type="scientific">Paenalcaligenes hominis</name>
    <dbReference type="NCBI Taxonomy" id="643674"/>
    <lineage>
        <taxon>Bacteria</taxon>
        <taxon>Pseudomonadati</taxon>
        <taxon>Pseudomonadota</taxon>
        <taxon>Betaproteobacteria</taxon>
        <taxon>Burkholderiales</taxon>
        <taxon>Alcaligenaceae</taxon>
        <taxon>Paenalcaligenes</taxon>
    </lineage>
</organism>
<dbReference type="Proteomes" id="UP000700248">
    <property type="component" value="Unassembled WGS sequence"/>
</dbReference>
<dbReference type="Proteomes" id="UP000783934">
    <property type="component" value="Unassembled WGS sequence"/>
</dbReference>
<dbReference type="AlphaFoldDB" id="A0A9D2VHH1"/>
<proteinExistence type="predicted"/>
<name>A0A9D2VHH1_9BURK</name>
<keyword evidence="2" id="KW-0560">Oxidoreductase</keyword>
<gene>
    <name evidence="2" type="ORF">GGR41_001035</name>
    <name evidence="1" type="ORF">K8U84_10970</name>
</gene>